<proteinExistence type="predicted"/>
<reference evidence="3" key="1">
    <citation type="submission" date="2017-06" db="EMBL/GenBank/DDBJ databases">
        <authorList>
            <person name="Varghese N."/>
            <person name="Submissions S."/>
        </authorList>
    </citation>
    <scope>NUCLEOTIDE SEQUENCE [LARGE SCALE GENOMIC DNA]</scope>
    <source>
        <strain evidence="3">DSM 28041</strain>
    </source>
</reference>
<evidence type="ECO:0000256" key="1">
    <source>
        <dbReference type="SAM" id="MobiDB-lite"/>
    </source>
</evidence>
<dbReference type="EMBL" id="FZNS01000004">
    <property type="protein sequence ID" value="SNR60902.1"/>
    <property type="molecule type" value="Genomic_DNA"/>
</dbReference>
<accession>A0A238XQE0</accession>
<organism evidence="2 3">
    <name type="scientific">Hymenobacter mucosus</name>
    <dbReference type="NCBI Taxonomy" id="1411120"/>
    <lineage>
        <taxon>Bacteria</taxon>
        <taxon>Pseudomonadati</taxon>
        <taxon>Bacteroidota</taxon>
        <taxon>Cytophagia</taxon>
        <taxon>Cytophagales</taxon>
        <taxon>Hymenobacteraceae</taxon>
        <taxon>Hymenobacter</taxon>
    </lineage>
</organism>
<feature type="compositionally biased region" description="Basic and acidic residues" evidence="1">
    <location>
        <begin position="90"/>
        <end position="102"/>
    </location>
</feature>
<name>A0A238XQE0_9BACT</name>
<feature type="compositionally biased region" description="Polar residues" evidence="1">
    <location>
        <begin position="26"/>
        <end position="36"/>
    </location>
</feature>
<dbReference type="Proteomes" id="UP000198310">
    <property type="component" value="Unassembled WGS sequence"/>
</dbReference>
<protein>
    <submittedName>
        <fullName evidence="2">Uncharacterized protein</fullName>
    </submittedName>
</protein>
<gene>
    <name evidence="2" type="ORF">SAMN06269173_104285</name>
</gene>
<dbReference type="RefSeq" id="WP_045689897.1">
    <property type="nucleotide sequence ID" value="NZ_FZNS01000004.1"/>
</dbReference>
<sequence>MKKSTTAWVGGLTAAAAAFLFWKNKGQTAPTPSNDLEAQLKVPKPARATTATRPLEDFRTPTPENGHVRDVVASNPPPDDAGSNFSVQGDVHKPGLTENNAK</sequence>
<evidence type="ECO:0000313" key="2">
    <source>
        <dbReference type="EMBL" id="SNR60902.1"/>
    </source>
</evidence>
<dbReference type="AlphaFoldDB" id="A0A238XQE0"/>
<feature type="region of interest" description="Disordered" evidence="1">
    <location>
        <begin position="26"/>
        <end position="102"/>
    </location>
</feature>
<keyword evidence="3" id="KW-1185">Reference proteome</keyword>
<evidence type="ECO:0000313" key="3">
    <source>
        <dbReference type="Proteomes" id="UP000198310"/>
    </source>
</evidence>